<sequence>MVENARPRVLLFGAGGIGTVYLWLLSKTSTTVAVCRSNYDVAARDGFVINSTIFGQGIRFNPTVARNCGEAASLSSAPFDYIVVCSKAIPGTVPKWIAPVVTPGHTVIVLLQNGIGIEEEYRTAFPNNPIVSTVLYFPATQRPAGIITHGEIERIEIGAYPSSAPDGHAKAFAHLLQSAGATAFLHEDIQLVRWNKLLINASWNPICALALSKDTTVLGSYEGAIGVIESVMMEIRDVALAYGYNITTEKIQFELGRATARIPNNTGIEPSMLQDVQTGRRIEVEAILGNSVRMDTRSAHWAGAHRMRFHDTVLQFSLQSYRLELERGVVGRDDMTRQGSGRIEVTVSNFQPIATPAKRSEIRQSRAKKVHSTRSAHDDLFRTISASPVSRHQRQAKRSTTPQNIGSGFAIAICVVILAGIFYYLGMRHERTKSWFNKRKAPTQMMPARGSETITDGQRHKRQISCPLAVSSSAPIKPYDDPVEAPTTSLRYYELPIKEVHEMGLSSPKKPPPRASWLSFDRKPWWLKYPENERHGQSARTSRSKSMRSWFRSDGGVNDVQEKALPSLPPITPEVSKVEACKTNQDNRGRESDGSTLMDWSGLDYVRRIYIERKSRVGL</sequence>
<protein>
    <submittedName>
        <fullName evidence="1">Uncharacterized protein</fullName>
    </submittedName>
</protein>
<dbReference type="EMBL" id="JAPHNI010000366">
    <property type="protein sequence ID" value="KAJ8111908.1"/>
    <property type="molecule type" value="Genomic_DNA"/>
</dbReference>
<comment type="caution">
    <text evidence="1">The sequence shown here is derived from an EMBL/GenBank/DDBJ whole genome shotgun (WGS) entry which is preliminary data.</text>
</comment>
<evidence type="ECO:0000313" key="1">
    <source>
        <dbReference type="EMBL" id="KAJ8111908.1"/>
    </source>
</evidence>
<evidence type="ECO:0000313" key="2">
    <source>
        <dbReference type="Proteomes" id="UP001153331"/>
    </source>
</evidence>
<keyword evidence="2" id="KW-1185">Reference proteome</keyword>
<proteinExistence type="predicted"/>
<dbReference type="Proteomes" id="UP001153331">
    <property type="component" value="Unassembled WGS sequence"/>
</dbReference>
<reference evidence="1" key="1">
    <citation type="submission" date="2022-11" db="EMBL/GenBank/DDBJ databases">
        <title>Genome Sequence of Boeremia exigua.</title>
        <authorList>
            <person name="Buettner E."/>
        </authorList>
    </citation>
    <scope>NUCLEOTIDE SEQUENCE</scope>
    <source>
        <strain evidence="1">CU02</strain>
    </source>
</reference>
<gene>
    <name evidence="1" type="ORF">OPT61_g5603</name>
</gene>
<organism evidence="1 2">
    <name type="scientific">Boeremia exigua</name>
    <dbReference type="NCBI Taxonomy" id="749465"/>
    <lineage>
        <taxon>Eukaryota</taxon>
        <taxon>Fungi</taxon>
        <taxon>Dikarya</taxon>
        <taxon>Ascomycota</taxon>
        <taxon>Pezizomycotina</taxon>
        <taxon>Dothideomycetes</taxon>
        <taxon>Pleosporomycetidae</taxon>
        <taxon>Pleosporales</taxon>
        <taxon>Pleosporineae</taxon>
        <taxon>Didymellaceae</taxon>
        <taxon>Boeremia</taxon>
    </lineage>
</organism>
<accession>A0ACC2I9S6</accession>
<name>A0ACC2I9S6_9PLEO</name>